<dbReference type="InterPro" id="IPR050400">
    <property type="entry name" value="Bact_Cytoskel_RodZ"/>
</dbReference>
<comment type="caution">
    <text evidence="4">The sequence shown here is derived from an EMBL/GenBank/DDBJ whole genome shotgun (WGS) entry which is preliminary data.</text>
</comment>
<dbReference type="SMART" id="SM00530">
    <property type="entry name" value="HTH_XRE"/>
    <property type="match status" value="1"/>
</dbReference>
<evidence type="ECO:0000256" key="1">
    <source>
        <dbReference type="SAM" id="MobiDB-lite"/>
    </source>
</evidence>
<reference evidence="4" key="1">
    <citation type="journal article" date="2014" name="Int. J. Syst. Evol. Microbiol.">
        <title>Complete genome sequence of Corynebacterium casei LMG S-19264T (=DSM 44701T), isolated from a smear-ripened cheese.</title>
        <authorList>
            <consortium name="US DOE Joint Genome Institute (JGI-PGF)"/>
            <person name="Walter F."/>
            <person name="Albersmeier A."/>
            <person name="Kalinowski J."/>
            <person name="Ruckert C."/>
        </authorList>
    </citation>
    <scope>NUCLEOTIDE SEQUENCE</scope>
    <source>
        <strain evidence="4">CGMCC 1.12777</strain>
    </source>
</reference>
<dbReference type="PROSITE" id="PS50943">
    <property type="entry name" value="HTH_CROC1"/>
    <property type="match status" value="1"/>
</dbReference>
<organism evidence="4 5">
    <name type="scientific">Pullulanibacillus pueri</name>
    <dbReference type="NCBI Taxonomy" id="1437324"/>
    <lineage>
        <taxon>Bacteria</taxon>
        <taxon>Bacillati</taxon>
        <taxon>Bacillota</taxon>
        <taxon>Bacilli</taxon>
        <taxon>Bacillales</taxon>
        <taxon>Sporolactobacillaceae</taxon>
        <taxon>Pullulanibacillus</taxon>
    </lineage>
</organism>
<dbReference type="PANTHER" id="PTHR34475">
    <property type="match status" value="1"/>
</dbReference>
<feature type="domain" description="HTH cro/C1-type" evidence="3">
    <location>
        <begin position="8"/>
        <end position="68"/>
    </location>
</feature>
<dbReference type="EMBL" id="BMFV01000014">
    <property type="protein sequence ID" value="GGH81989.1"/>
    <property type="molecule type" value="Genomic_DNA"/>
</dbReference>
<dbReference type="Pfam" id="PF13413">
    <property type="entry name" value="HTH_25"/>
    <property type="match status" value="1"/>
</dbReference>
<reference evidence="4" key="2">
    <citation type="submission" date="2020-09" db="EMBL/GenBank/DDBJ databases">
        <authorList>
            <person name="Sun Q."/>
            <person name="Zhou Y."/>
        </authorList>
    </citation>
    <scope>NUCLEOTIDE SEQUENCE</scope>
    <source>
        <strain evidence="4">CGMCC 1.12777</strain>
    </source>
</reference>
<evidence type="ECO:0000259" key="3">
    <source>
        <dbReference type="PROSITE" id="PS50943"/>
    </source>
</evidence>
<dbReference type="SUPFAM" id="SSF47413">
    <property type="entry name" value="lambda repressor-like DNA-binding domains"/>
    <property type="match status" value="1"/>
</dbReference>
<keyword evidence="2" id="KW-1133">Transmembrane helix</keyword>
<evidence type="ECO:0000256" key="2">
    <source>
        <dbReference type="SAM" id="Phobius"/>
    </source>
</evidence>
<feature type="compositionally biased region" description="Polar residues" evidence="1">
    <location>
        <begin position="153"/>
        <end position="175"/>
    </location>
</feature>
<gene>
    <name evidence="4" type="ORF">GCM10007096_20700</name>
</gene>
<accession>A0A8J3EMB2</accession>
<keyword evidence="2" id="KW-0472">Membrane</keyword>
<dbReference type="AlphaFoldDB" id="A0A8J3EMB2"/>
<feature type="compositionally biased region" description="Polar residues" evidence="1">
    <location>
        <begin position="200"/>
        <end position="216"/>
    </location>
</feature>
<dbReference type="InterPro" id="IPR001387">
    <property type="entry name" value="Cro/C1-type_HTH"/>
</dbReference>
<feature type="compositionally biased region" description="Basic and acidic residues" evidence="1">
    <location>
        <begin position="178"/>
        <end position="199"/>
    </location>
</feature>
<dbReference type="RefSeq" id="WP_188497328.1">
    <property type="nucleotide sequence ID" value="NZ_BMFV01000014.1"/>
</dbReference>
<evidence type="ECO:0000313" key="4">
    <source>
        <dbReference type="EMBL" id="GGH81989.1"/>
    </source>
</evidence>
<name>A0A8J3EMB2_9BACL</name>
<dbReference type="GO" id="GO:0003677">
    <property type="term" value="F:DNA binding"/>
    <property type="evidence" value="ECO:0007669"/>
    <property type="project" value="InterPro"/>
</dbReference>
<protein>
    <submittedName>
        <fullName evidence="4">XRE family transcriptional regulator</fullName>
    </submittedName>
</protein>
<dbReference type="PANTHER" id="PTHR34475:SF1">
    <property type="entry name" value="CYTOSKELETON PROTEIN RODZ"/>
    <property type="match status" value="1"/>
</dbReference>
<keyword evidence="5" id="KW-1185">Reference proteome</keyword>
<proteinExistence type="predicted"/>
<feature type="transmembrane region" description="Helical" evidence="2">
    <location>
        <begin position="109"/>
        <end position="130"/>
    </location>
</feature>
<evidence type="ECO:0000313" key="5">
    <source>
        <dbReference type="Proteomes" id="UP000656813"/>
    </source>
</evidence>
<keyword evidence="2" id="KW-0812">Transmembrane</keyword>
<dbReference type="Gene3D" id="1.10.260.40">
    <property type="entry name" value="lambda repressor-like DNA-binding domains"/>
    <property type="match status" value="1"/>
</dbReference>
<feature type="region of interest" description="Disordered" evidence="1">
    <location>
        <begin position="135"/>
        <end position="216"/>
    </location>
</feature>
<sequence>MSELGQVLKEAREAKGLSLDEIQETTKIQKRYLAAIERGDYQILPGQFYIRAFIKSYAEALGLDTQEIFSQYGKEIPQPVQPEIEQLPSRSVKTTPIKAKNTSSKVSSILPFAGAVVILLALGIGIWVVAQHMSGGSDSSKDTETSNDDVTLEQGNDIGNHQSKSNDAVNDQPGSEASAKDTDTDKENKTTSDETEQKQTQKLSEPETNGSASTYTLSGTDKFVVEVTAMDGHYSWLTATKDNASGEKYFYDSVSKGVDNRKDVSFKKDLSDIGTLYLKIGDTHHAIVKINGEVLKYPNDDYTQSITINFKKS</sequence>
<dbReference type="CDD" id="cd00093">
    <property type="entry name" value="HTH_XRE"/>
    <property type="match status" value="1"/>
</dbReference>
<dbReference type="InterPro" id="IPR010982">
    <property type="entry name" value="Lambda_DNA-bd_dom_sf"/>
</dbReference>
<dbReference type="Proteomes" id="UP000656813">
    <property type="component" value="Unassembled WGS sequence"/>
</dbReference>